<dbReference type="EC" id="2.7.11.1" evidence="3"/>
<dbReference type="Proteomes" id="UP000221080">
    <property type="component" value="Chromosome 15"/>
</dbReference>
<dbReference type="InterPro" id="IPR056865">
    <property type="entry name" value="CCTL2_WNK"/>
</dbReference>
<evidence type="ECO:0000313" key="21">
    <source>
        <dbReference type="RefSeq" id="XP_017343532.2"/>
    </source>
</evidence>
<proteinExistence type="predicted"/>
<feature type="region of interest" description="Disordered" evidence="18">
    <location>
        <begin position="804"/>
        <end position="889"/>
    </location>
</feature>
<feature type="compositionally biased region" description="Basic and acidic residues" evidence="18">
    <location>
        <begin position="36"/>
        <end position="48"/>
    </location>
</feature>
<feature type="region of interest" description="Disordered" evidence="18">
    <location>
        <begin position="1239"/>
        <end position="1260"/>
    </location>
</feature>
<feature type="compositionally biased region" description="Low complexity" evidence="18">
    <location>
        <begin position="778"/>
        <end position="792"/>
    </location>
</feature>
<comment type="subcellular location">
    <subcellularLocation>
        <location evidence="2">Cytoplasm</location>
    </subcellularLocation>
</comment>
<dbReference type="RefSeq" id="XP_017343532.2">
    <property type="nucleotide sequence ID" value="XM_017488043.3"/>
</dbReference>
<dbReference type="InterPro" id="IPR050588">
    <property type="entry name" value="WNK_Ser-Thr_kinase"/>
</dbReference>
<feature type="compositionally biased region" description="Basic and acidic residues" evidence="18">
    <location>
        <begin position="1579"/>
        <end position="1598"/>
    </location>
</feature>
<feature type="domain" description="Protein kinase" evidence="19">
    <location>
        <begin position="169"/>
        <end position="427"/>
    </location>
</feature>
<feature type="region of interest" description="Disordered" evidence="18">
    <location>
        <begin position="1666"/>
        <end position="1754"/>
    </location>
</feature>
<keyword evidence="8" id="KW-0547">Nucleotide-binding</keyword>
<protein>
    <recommendedName>
        <fullName evidence="15">Serine/threonine-protein kinase WNK3</fullName>
        <ecNumber evidence="3">2.7.11.1</ecNumber>
    </recommendedName>
    <alternativeName>
        <fullName evidence="16">Protein kinase lysine-deficient 3</fullName>
    </alternativeName>
    <alternativeName>
        <fullName evidence="17">Protein kinase with no lysine 3</fullName>
    </alternativeName>
</protein>
<organism evidence="20 21">
    <name type="scientific">Ictalurus punctatus</name>
    <name type="common">Channel catfish</name>
    <name type="synonym">Silurus punctatus</name>
    <dbReference type="NCBI Taxonomy" id="7998"/>
    <lineage>
        <taxon>Eukaryota</taxon>
        <taxon>Metazoa</taxon>
        <taxon>Chordata</taxon>
        <taxon>Craniata</taxon>
        <taxon>Vertebrata</taxon>
        <taxon>Euteleostomi</taxon>
        <taxon>Actinopterygii</taxon>
        <taxon>Neopterygii</taxon>
        <taxon>Teleostei</taxon>
        <taxon>Ostariophysi</taxon>
        <taxon>Siluriformes</taxon>
        <taxon>Ictaluridae</taxon>
        <taxon>Ictalurus</taxon>
    </lineage>
</organism>
<evidence type="ECO:0000256" key="16">
    <source>
        <dbReference type="ARBA" id="ARBA00080935"/>
    </source>
</evidence>
<feature type="compositionally biased region" description="Polar residues" evidence="18">
    <location>
        <begin position="626"/>
        <end position="646"/>
    </location>
</feature>
<dbReference type="Gene3D" id="3.30.200.20">
    <property type="entry name" value="Phosphorylase Kinase, domain 1"/>
    <property type="match status" value="1"/>
</dbReference>
<comment type="catalytic activity">
    <reaction evidence="12">
        <text>L-threonyl-[protein] + ATP = O-phospho-L-threonyl-[protein] + ADP + H(+)</text>
        <dbReference type="Rhea" id="RHEA:46608"/>
        <dbReference type="Rhea" id="RHEA-COMP:11060"/>
        <dbReference type="Rhea" id="RHEA-COMP:11605"/>
        <dbReference type="ChEBI" id="CHEBI:15378"/>
        <dbReference type="ChEBI" id="CHEBI:30013"/>
        <dbReference type="ChEBI" id="CHEBI:30616"/>
        <dbReference type="ChEBI" id="CHEBI:61977"/>
        <dbReference type="ChEBI" id="CHEBI:456216"/>
        <dbReference type="EC" id="2.7.11.1"/>
    </reaction>
</comment>
<feature type="region of interest" description="Disordered" evidence="18">
    <location>
        <begin position="1"/>
        <end position="77"/>
    </location>
</feature>
<feature type="region of interest" description="Disordered" evidence="18">
    <location>
        <begin position="1285"/>
        <end position="1425"/>
    </location>
</feature>
<evidence type="ECO:0000259" key="19">
    <source>
        <dbReference type="PROSITE" id="PS50011"/>
    </source>
</evidence>
<dbReference type="Pfam" id="PF24889">
    <property type="entry name" value="CCTL2_WNK"/>
    <property type="match status" value="1"/>
</dbReference>
<evidence type="ECO:0000313" key="20">
    <source>
        <dbReference type="Proteomes" id="UP000221080"/>
    </source>
</evidence>
<feature type="compositionally biased region" description="Low complexity" evidence="18">
    <location>
        <begin position="1839"/>
        <end position="1852"/>
    </location>
</feature>
<dbReference type="InterPro" id="IPR000719">
    <property type="entry name" value="Prot_kinase_dom"/>
</dbReference>
<evidence type="ECO:0000256" key="7">
    <source>
        <dbReference type="ARBA" id="ARBA00022679"/>
    </source>
</evidence>
<keyword evidence="6" id="KW-0597">Phosphoprotein</keyword>
<comment type="catalytic activity">
    <reaction evidence="13">
        <text>L-seryl-[protein] + ATP = O-phospho-L-seryl-[protein] + ADP + H(+)</text>
        <dbReference type="Rhea" id="RHEA:17989"/>
        <dbReference type="Rhea" id="RHEA-COMP:9863"/>
        <dbReference type="Rhea" id="RHEA-COMP:11604"/>
        <dbReference type="ChEBI" id="CHEBI:15378"/>
        <dbReference type="ChEBI" id="CHEBI:29999"/>
        <dbReference type="ChEBI" id="CHEBI:30616"/>
        <dbReference type="ChEBI" id="CHEBI:83421"/>
        <dbReference type="ChEBI" id="CHEBI:456216"/>
        <dbReference type="EC" id="2.7.11.1"/>
    </reaction>
</comment>
<dbReference type="GO" id="GO:0006884">
    <property type="term" value="P:cell volume homeostasis"/>
    <property type="evidence" value="ECO:0007669"/>
    <property type="project" value="UniProtKB-ARBA"/>
</dbReference>
<dbReference type="Gene3D" id="1.10.510.10">
    <property type="entry name" value="Transferase(Phosphotransferase) domain 1"/>
    <property type="match status" value="1"/>
</dbReference>
<accession>A0A2D0SLF3</accession>
<evidence type="ECO:0000256" key="18">
    <source>
        <dbReference type="SAM" id="MobiDB-lite"/>
    </source>
</evidence>
<evidence type="ECO:0000256" key="12">
    <source>
        <dbReference type="ARBA" id="ARBA00047899"/>
    </source>
</evidence>
<dbReference type="PANTHER" id="PTHR13902">
    <property type="entry name" value="SERINE/THREONINE-PROTEIN KINASE WNK WITH NO LYSINE -RELATED"/>
    <property type="match status" value="1"/>
</dbReference>
<dbReference type="GO" id="GO:0005524">
    <property type="term" value="F:ATP binding"/>
    <property type="evidence" value="ECO:0007669"/>
    <property type="project" value="UniProtKB-KW"/>
</dbReference>
<dbReference type="FunFam" id="3.10.20.90:FF:000007">
    <property type="entry name" value="Serine/threonine-protein kinase WNK1 isoform 1"/>
    <property type="match status" value="1"/>
</dbReference>
<keyword evidence="5" id="KW-0723">Serine/threonine-protein kinase</keyword>
<evidence type="ECO:0000256" key="8">
    <source>
        <dbReference type="ARBA" id="ARBA00022741"/>
    </source>
</evidence>
<feature type="compositionally biased region" description="Low complexity" evidence="18">
    <location>
        <begin position="1297"/>
        <end position="1307"/>
    </location>
</feature>
<evidence type="ECO:0000256" key="1">
    <source>
        <dbReference type="ARBA" id="ARBA00001946"/>
    </source>
</evidence>
<dbReference type="FunFam" id="3.10.20.90:FF:000166">
    <property type="entry name" value="serine/threonine-protein kinase WNK3 isoform X1"/>
    <property type="match status" value="1"/>
</dbReference>
<evidence type="ECO:0000256" key="13">
    <source>
        <dbReference type="ARBA" id="ARBA00048679"/>
    </source>
</evidence>
<keyword evidence="7" id="KW-0808">Transferase</keyword>
<keyword evidence="4" id="KW-0963">Cytoplasm</keyword>
<dbReference type="InterPro" id="IPR011009">
    <property type="entry name" value="Kinase-like_dom_sf"/>
</dbReference>
<dbReference type="SUPFAM" id="SSF56112">
    <property type="entry name" value="Protein kinase-like (PK-like)"/>
    <property type="match status" value="1"/>
</dbReference>
<dbReference type="GO" id="GO:0004674">
    <property type="term" value="F:protein serine/threonine kinase activity"/>
    <property type="evidence" value="ECO:0007669"/>
    <property type="project" value="UniProtKB-KW"/>
</dbReference>
<feature type="compositionally biased region" description="Polar residues" evidence="18">
    <location>
        <begin position="1814"/>
        <end position="1825"/>
    </location>
</feature>
<gene>
    <name evidence="21" type="primary">si:dkey-151g10.3</name>
</gene>
<dbReference type="GeneID" id="108276398"/>
<evidence type="ECO:0000256" key="4">
    <source>
        <dbReference type="ARBA" id="ARBA00022490"/>
    </source>
</evidence>
<feature type="region of interest" description="Disordered" evidence="18">
    <location>
        <begin position="1814"/>
        <end position="1902"/>
    </location>
</feature>
<feature type="compositionally biased region" description="Low complexity" evidence="18">
    <location>
        <begin position="1330"/>
        <end position="1353"/>
    </location>
</feature>
<feature type="compositionally biased region" description="Low complexity" evidence="18">
    <location>
        <begin position="849"/>
        <end position="871"/>
    </location>
</feature>
<feature type="compositionally biased region" description="Polar residues" evidence="18">
    <location>
        <begin position="1503"/>
        <end position="1520"/>
    </location>
</feature>
<evidence type="ECO:0000256" key="11">
    <source>
        <dbReference type="ARBA" id="ARBA00022843"/>
    </source>
</evidence>
<feature type="compositionally biased region" description="Low complexity" evidence="18">
    <location>
        <begin position="1709"/>
        <end position="1720"/>
    </location>
</feature>
<evidence type="ECO:0000256" key="9">
    <source>
        <dbReference type="ARBA" id="ARBA00022777"/>
    </source>
</evidence>
<feature type="compositionally biased region" description="Low complexity" evidence="18">
    <location>
        <begin position="1"/>
        <end position="13"/>
    </location>
</feature>
<feature type="region of interest" description="Disordered" evidence="18">
    <location>
        <begin position="626"/>
        <end position="647"/>
    </location>
</feature>
<dbReference type="InterPro" id="IPR008271">
    <property type="entry name" value="Ser/Thr_kinase_AS"/>
</dbReference>
<feature type="compositionally biased region" description="Basic and acidic residues" evidence="18">
    <location>
        <begin position="15"/>
        <end position="29"/>
    </location>
</feature>
<dbReference type="GO" id="GO:0005737">
    <property type="term" value="C:cytoplasm"/>
    <property type="evidence" value="ECO:0007669"/>
    <property type="project" value="UniProtKB-SubCell"/>
</dbReference>
<dbReference type="SMART" id="SM00220">
    <property type="entry name" value="S_TKc"/>
    <property type="match status" value="1"/>
</dbReference>
<evidence type="ECO:0000256" key="5">
    <source>
        <dbReference type="ARBA" id="ARBA00022527"/>
    </source>
</evidence>
<feature type="compositionally biased region" description="Basic residues" evidence="18">
    <location>
        <begin position="1684"/>
        <end position="1698"/>
    </location>
</feature>
<dbReference type="PROSITE" id="PS50011">
    <property type="entry name" value="PROTEIN_KINASE_DOM"/>
    <property type="match status" value="1"/>
</dbReference>
<keyword evidence="20" id="KW-1185">Reference proteome</keyword>
<keyword evidence="9 21" id="KW-0418">Kinase</keyword>
<dbReference type="CTD" id="65267"/>
<comment type="subunit">
    <text evidence="14">Interacts with WNK1 and WNK4.</text>
</comment>
<feature type="compositionally biased region" description="Polar residues" evidence="18">
    <location>
        <begin position="1736"/>
        <end position="1751"/>
    </location>
</feature>
<comment type="cofactor">
    <cofactor evidence="1">
        <name>Mg(2+)</name>
        <dbReference type="ChEBI" id="CHEBI:18420"/>
    </cofactor>
</comment>
<dbReference type="CDD" id="cd14031">
    <property type="entry name" value="STKc_WNK3"/>
    <property type="match status" value="1"/>
</dbReference>
<evidence type="ECO:0000256" key="6">
    <source>
        <dbReference type="ARBA" id="ARBA00022553"/>
    </source>
</evidence>
<feature type="region of interest" description="Disordered" evidence="18">
    <location>
        <begin position="767"/>
        <end position="792"/>
    </location>
</feature>
<evidence type="ECO:0000256" key="3">
    <source>
        <dbReference type="ARBA" id="ARBA00012513"/>
    </source>
</evidence>
<feature type="compositionally biased region" description="Low complexity" evidence="18">
    <location>
        <begin position="1865"/>
        <end position="1902"/>
    </location>
</feature>
<sequence>MATDPGEPTGTEESSGEKPDGEREEENERTGNQSASRRESRTPERGAGQEEASGARAEGEIGEAQEQSSHPKRENKRFFRKSVELCEKDELVEEDEGLHSVPHSELHASDSVFSDGTLHVPTDGTHGGGLDLEKGAPSVARLKGKERESEQEEEAEMKAVATSPGGRFLKFDIELGRGAFKTVYKGLDTETWVEVAWCELQDGKLTKAEQQRFKEEAEMLKGLQHPNIVRFYDFWESTVRGKKCIVLVTELMTSGTLKTYLKRFKVMKPKVLRSWCRQILKGLHFLHTRTPPIVHRDLKCDNIFITGPTGSVKIGDLGLATLMRTSFAKSVIGTPEFMAPEMYEEHYDESVDVYAFGMCMLEMATSEYPYSECQNAAQIYRKVTSGIKPASFDKVNDPEIKEIIEGCIRQNRGERLSIKDLLNHTFFGEDTGVRVELAEEDVGNQDCLALRIWVEEPKKLKGKHKDNEAIEFSYNLENDSAEEVALEMVKSGFFHESDAKVVGKSIRDRITQIKKFRATRQQRALDGRRDSSLASATPFTSFTSFPSSLGPGAPAIPTAASVGVTGGHREGEDLQEVEQHTRQQIPISSAQGHIETENLSAISGESFAGAQSLPYSSAGDSGISFANTQTSFPTGTSGSPNQSANRHSLVGSALVSREESPLPLVNEKLEKIKTQRRSSYQRPERTAHFQLSMLQVSNTGDNMVECQLETHSNKMVTFKFDIEEDAPEDIADYMVEEDFVLESEKEKFVEDLRAIVKKAQEILSTQSKTGSMEQLHVTTPSSSTDSAPQSSPVGRWRFFINQTIRHRDSQSNREASTPSPAGESQGQIERASDHEDSQQSDSLSGLHFSPCSSLSVSSVPPSTVSVKDSSPAVPIPGTTALDSTSSLPPVLHMSTGDAVIQDEAAIALPGSGKGFATTIQATVPNQTSSIHVTAFPVADHVHTLASSKDMSMGSNFGLGSEDASTSTIVHSMPEDQMSHSGSLAQSTLSSCMLNHGEQVQQLQQLPQVPSMQKPEILQQGNLQSQSLTEAYSVQTKPMATVSQYIAHDKLSSAAEQDAQPCQAEHPASHFHPMQQSILQQIPYQQGQSEIPLESLGQQSVHLQSHASLDQMQLHGVVQKQAVPPPQYEQQDTVLNPKALAIQSQQKLETHEPLLAQSSISNQVPPEETQPKLEQVLQPTSLLVQKQLSIQQLESEFSTGQVTATDDTFSQSAPLHALSDASLPPLSLSETALPALAHVLSPSPAQPSSVAESDSEGPPKIEFVDNRIKTLDEKLRNLLYQEHSGSGAAISTHTPDLTSSSATAATSARGEESSESHTLPLSTFPLPPACSSDTSPHSSSCTTSSTTSRSSSTSSDRERERTGEDCVTQRAPTPSTAVEHQPASSFSSTSLPCSLLSPPQETVPGPISPPSESTVLAVPSPSDSAAVDVLQPSLSQQSLSPAAGQQQQQQNAGGGYFGLNLTCPSIRNPVSKKSWTRKFKSWACKLRHSTSLFKKPRVQKDENSSSQGVNEDGETPTNSQPCLHRGRFQVTPVTQPEDPTPTAEVAPNHRNVPKTVGRFSIMKAEEKEEQLTDSSPVSPDLEKDRRKAKAKEGEKEERAIPVGYHHPPRSHTHSPTGSSDDESEVEDEDLRRELQKLREKHIKEVVSLQAQQKQELQELYRQLRSLKDCFQPPSTPATSLAISPRRPRPSKPKPRPRPHSHTDNNGVTHQGSLQQSSSYSSEEPNRLQSYCKPEKTASLTSKTAQGVSNKDTTFTDKLHKLVDDWTKEAIEPAISKPSLNQLKQIQQAQDLGGWNQLTEASPAAWFPTTSLNPRTAHVSASNSNTGGHAPPACTQPSIPPVSQQSLQSFQPLQYGQPSIPVSSVPTSLTAHSTTSTSMPAPPTTTASTSTTSVYPCSSSSTNA</sequence>
<dbReference type="Pfam" id="PF00069">
    <property type="entry name" value="Pkinase"/>
    <property type="match status" value="1"/>
</dbReference>
<keyword evidence="11" id="KW-0832">Ubl conjugation</keyword>
<dbReference type="Gene3D" id="3.10.20.90">
    <property type="entry name" value="Phosphatidylinositol 3-kinase Catalytic Subunit, Chain A, domain 1"/>
    <property type="match status" value="2"/>
</dbReference>
<dbReference type="GO" id="GO:1904062">
    <property type="term" value="P:regulation of monoatomic cation transmembrane transport"/>
    <property type="evidence" value="ECO:0007669"/>
    <property type="project" value="UniProtKB-ARBA"/>
</dbReference>
<dbReference type="Pfam" id="PF12202">
    <property type="entry name" value="OSR1_C"/>
    <property type="match status" value="1"/>
</dbReference>
<feature type="compositionally biased region" description="Low complexity" evidence="18">
    <location>
        <begin position="1383"/>
        <end position="1398"/>
    </location>
</feature>
<dbReference type="FunFam" id="3.30.200.20:FF:000494">
    <property type="entry name" value="serine/threonine-protein kinase WNK2 isoform X2"/>
    <property type="match status" value="1"/>
</dbReference>
<dbReference type="FunFam" id="1.10.510.10:FF:000006">
    <property type="entry name" value="Serine/threonine-protein kinase WNK1 isoform 2"/>
    <property type="match status" value="1"/>
</dbReference>
<feature type="compositionally biased region" description="Acidic residues" evidence="18">
    <location>
        <begin position="1618"/>
        <end position="1627"/>
    </location>
</feature>
<evidence type="ECO:0000256" key="14">
    <source>
        <dbReference type="ARBA" id="ARBA00063874"/>
    </source>
</evidence>
<dbReference type="InterPro" id="IPR024678">
    <property type="entry name" value="Kinase_OSR1/WNK_CCT"/>
</dbReference>
<evidence type="ECO:0000256" key="10">
    <source>
        <dbReference type="ARBA" id="ARBA00022840"/>
    </source>
</evidence>
<evidence type="ECO:0000256" key="2">
    <source>
        <dbReference type="ARBA" id="ARBA00004496"/>
    </source>
</evidence>
<keyword evidence="10" id="KW-0067">ATP-binding</keyword>
<feature type="region of interest" description="Disordered" evidence="18">
    <location>
        <begin position="1493"/>
        <end position="1631"/>
    </location>
</feature>
<feature type="compositionally biased region" description="Polar residues" evidence="18">
    <location>
        <begin position="812"/>
        <end position="827"/>
    </location>
</feature>
<reference evidence="21" key="2">
    <citation type="submission" date="2025-08" db="UniProtKB">
        <authorList>
            <consortium name="RefSeq"/>
        </authorList>
    </citation>
    <scope>IDENTIFICATION</scope>
    <source>
        <tissue evidence="21">Blood</tissue>
    </source>
</reference>
<feature type="compositionally biased region" description="Basic and acidic residues" evidence="18">
    <location>
        <begin position="1354"/>
        <end position="1363"/>
    </location>
</feature>
<name>A0A2D0SLF3_ICTPU</name>
<feature type="region of interest" description="Disordered" evidence="18">
    <location>
        <begin position="545"/>
        <end position="567"/>
    </location>
</feature>
<dbReference type="PROSITE" id="PS00108">
    <property type="entry name" value="PROTEIN_KINASE_ST"/>
    <property type="match status" value="1"/>
</dbReference>
<reference evidence="20" key="1">
    <citation type="journal article" date="2016" name="Nat. Commun.">
        <title>The channel catfish genome sequence provides insights into the evolution of scale formation in teleosts.</title>
        <authorList>
            <person name="Liu Z."/>
            <person name="Liu S."/>
            <person name="Yao J."/>
            <person name="Bao L."/>
            <person name="Zhang J."/>
            <person name="Li Y."/>
            <person name="Jiang C."/>
            <person name="Sun L."/>
            <person name="Wang R."/>
            <person name="Zhang Y."/>
            <person name="Zhou T."/>
            <person name="Zeng Q."/>
            <person name="Fu Q."/>
            <person name="Gao S."/>
            <person name="Li N."/>
            <person name="Koren S."/>
            <person name="Jiang Y."/>
            <person name="Zimin A."/>
            <person name="Xu P."/>
            <person name="Phillippy A.M."/>
            <person name="Geng X."/>
            <person name="Song L."/>
            <person name="Sun F."/>
            <person name="Li C."/>
            <person name="Wang X."/>
            <person name="Chen A."/>
            <person name="Jin Y."/>
            <person name="Yuan Z."/>
            <person name="Yang Y."/>
            <person name="Tan S."/>
            <person name="Peatman E."/>
            <person name="Lu J."/>
            <person name="Qin Z."/>
            <person name="Dunham R."/>
            <person name="Li Z."/>
            <person name="Sonstegard T."/>
            <person name="Feng J."/>
            <person name="Danzmann R.G."/>
            <person name="Schroeder S."/>
            <person name="Scheffler B."/>
            <person name="Duke M.V."/>
            <person name="Ballard L."/>
            <person name="Kucuktas H."/>
            <person name="Kaltenboeck L."/>
            <person name="Liu H."/>
            <person name="Armbruster J."/>
            <person name="Xie Y."/>
            <person name="Kirby M.L."/>
            <person name="Tian Y."/>
            <person name="Flanagan M.E."/>
            <person name="Mu W."/>
            <person name="Waldbieser G.C."/>
        </authorList>
    </citation>
    <scope>NUCLEOTIDE SEQUENCE [LARGE SCALE GENOMIC DNA]</scope>
    <source>
        <strain evidence="20">SDA103</strain>
    </source>
</reference>
<evidence type="ECO:0000256" key="15">
    <source>
        <dbReference type="ARBA" id="ARBA00071800"/>
    </source>
</evidence>
<feature type="compositionally biased region" description="Polar residues" evidence="18">
    <location>
        <begin position="1854"/>
        <end position="1864"/>
    </location>
</feature>
<evidence type="ECO:0000256" key="17">
    <source>
        <dbReference type="ARBA" id="ARBA00083534"/>
    </source>
</evidence>